<gene>
    <name evidence="3" type="ORF">NOR51B_1339</name>
</gene>
<feature type="domain" description="Helicase HerA-like C-terminal" evidence="2">
    <location>
        <begin position="10"/>
        <end position="485"/>
    </location>
</feature>
<dbReference type="CDD" id="cd01127">
    <property type="entry name" value="TrwB_TraG_TraD_VirD4"/>
    <property type="match status" value="1"/>
</dbReference>
<keyword evidence="4" id="KW-1185">Reference proteome</keyword>
<evidence type="ECO:0000313" key="3">
    <source>
        <dbReference type="EMBL" id="EED35394.1"/>
    </source>
</evidence>
<dbReference type="InterPro" id="IPR033186">
    <property type="entry name" value="HerA_C"/>
</dbReference>
<evidence type="ECO:0000259" key="2">
    <source>
        <dbReference type="Pfam" id="PF05872"/>
    </source>
</evidence>
<dbReference type="eggNOG" id="COG0433">
    <property type="taxonomic scope" value="Bacteria"/>
</dbReference>
<feature type="region of interest" description="Disordered" evidence="1">
    <location>
        <begin position="432"/>
        <end position="458"/>
    </location>
</feature>
<dbReference type="HOGENOM" id="CLU_028164_1_1_6"/>
<name>B8KVG0_9GAMM</name>
<dbReference type="AlphaFoldDB" id="B8KVG0"/>
<sequence>MEKGLLIGGSDAGQVFLNPRYANRHGLVAGATGTGKTVTLQCLAEGFSDLGVPVFLADVKGDISGISQSGKPHKKIDERVQNIGIEGYSQRGYPVAFWDVFGKKGTPVRSTISEMGPQLLSRLLDLNETQESVINLVFEFADNEGMLLVDLADLRTTLDYLGEHSKELGSGYGVSKASINAILRRLLMLEREGGKQFFGEPALELEDFMQVSRDGRGVINVLAADQLIMSPRVYSTFLLWLLSELFENLPELGDPEQPVVVFFFDEAHLLFKDAPKHLLEKIEQVVRLIRSKGVGVYFISQSPADIPDAVLGQLGNRVQHALRAYTPKEQKAVKVAAQSFRANPKLDTVTAITELAVGEALVSMLQDKGIPSVVERVLIRPPHSRMGKATMEERKALMDRDINQRRYGESIDPRSAHEVLLERMAARLKAQEEASLAERAAKTQGKKKSPGRGRESAGEAFVKSLARAAGSSLGRKLFRGLMGSLLK</sequence>
<proteinExistence type="predicted"/>
<organism evidence="3 4">
    <name type="scientific">Luminiphilus syltensis NOR5-1B</name>
    <dbReference type="NCBI Taxonomy" id="565045"/>
    <lineage>
        <taxon>Bacteria</taxon>
        <taxon>Pseudomonadati</taxon>
        <taxon>Pseudomonadota</taxon>
        <taxon>Gammaproteobacteria</taxon>
        <taxon>Cellvibrionales</taxon>
        <taxon>Halieaceae</taxon>
        <taxon>Luminiphilus</taxon>
    </lineage>
</organism>
<dbReference type="InterPro" id="IPR051162">
    <property type="entry name" value="T4SS_component"/>
</dbReference>
<dbReference type="OrthoDB" id="9758751at2"/>
<dbReference type="InterPro" id="IPR027417">
    <property type="entry name" value="P-loop_NTPase"/>
</dbReference>
<evidence type="ECO:0000313" key="4">
    <source>
        <dbReference type="Proteomes" id="UP000004699"/>
    </source>
</evidence>
<dbReference type="PANTHER" id="PTHR30121">
    <property type="entry name" value="UNCHARACTERIZED PROTEIN YJGR-RELATED"/>
    <property type="match status" value="1"/>
</dbReference>
<dbReference type="EMBL" id="DS999411">
    <property type="protein sequence ID" value="EED35394.1"/>
    <property type="molecule type" value="Genomic_DNA"/>
</dbReference>
<dbReference type="RefSeq" id="WP_009020140.1">
    <property type="nucleotide sequence ID" value="NZ_DS999411.1"/>
</dbReference>
<evidence type="ECO:0000256" key="1">
    <source>
        <dbReference type="SAM" id="MobiDB-lite"/>
    </source>
</evidence>
<dbReference type="SUPFAM" id="SSF52540">
    <property type="entry name" value="P-loop containing nucleoside triphosphate hydrolases"/>
    <property type="match status" value="1"/>
</dbReference>
<dbReference type="Pfam" id="PF05872">
    <property type="entry name" value="HerA_C"/>
    <property type="match status" value="1"/>
</dbReference>
<protein>
    <submittedName>
        <fullName evidence="3">ATPase</fullName>
    </submittedName>
</protein>
<reference evidence="4" key="1">
    <citation type="journal article" date="2013" name="BMC Microbiol.">
        <title>Taxonomy and evolution of bacteriochlorophyll a-containing members of the OM60/NOR5 clade of marine gammaproteobacteria: description of Luminiphilus syltensis gen. nov., sp. nov., reclassification of Haliea rubra as Pseudohaliea rubra gen. nov., comb. nov., and emendation of Chromatocurvus halotolerans.</title>
        <authorList>
            <person name="Spring S."/>
            <person name="Riedel T."/>
            <person name="Sproer C."/>
            <person name="Yan S."/>
            <person name="Harder J."/>
            <person name="Fuchs B.M."/>
        </authorList>
    </citation>
    <scope>NUCLEOTIDE SEQUENCE [LARGE SCALE GENOMIC DNA]</scope>
    <source>
        <strain evidence="4">NOR51-B</strain>
    </source>
</reference>
<dbReference type="Gene3D" id="3.40.50.300">
    <property type="entry name" value="P-loop containing nucleotide triphosphate hydrolases"/>
    <property type="match status" value="2"/>
</dbReference>
<accession>B8KVG0</accession>
<dbReference type="Proteomes" id="UP000004699">
    <property type="component" value="Unassembled WGS sequence"/>
</dbReference>
<dbReference type="PANTHER" id="PTHR30121:SF6">
    <property type="entry name" value="SLR6007 PROTEIN"/>
    <property type="match status" value="1"/>
</dbReference>